<dbReference type="EMBL" id="LAZR01025760">
    <property type="protein sequence ID" value="KKL70887.1"/>
    <property type="molecule type" value="Genomic_DNA"/>
</dbReference>
<gene>
    <name evidence="1" type="ORF">LCGC14_2100430</name>
</gene>
<organism evidence="1">
    <name type="scientific">marine sediment metagenome</name>
    <dbReference type="NCBI Taxonomy" id="412755"/>
    <lineage>
        <taxon>unclassified sequences</taxon>
        <taxon>metagenomes</taxon>
        <taxon>ecological metagenomes</taxon>
    </lineage>
</organism>
<dbReference type="AlphaFoldDB" id="A0A0F9H6K7"/>
<comment type="caution">
    <text evidence="1">The sequence shown here is derived from an EMBL/GenBank/DDBJ whole genome shotgun (WGS) entry which is preliminary data.</text>
</comment>
<reference evidence="1" key="1">
    <citation type="journal article" date="2015" name="Nature">
        <title>Complex archaea that bridge the gap between prokaryotes and eukaryotes.</title>
        <authorList>
            <person name="Spang A."/>
            <person name="Saw J.H."/>
            <person name="Jorgensen S.L."/>
            <person name="Zaremba-Niedzwiedzka K."/>
            <person name="Martijn J."/>
            <person name="Lind A.E."/>
            <person name="van Eijk R."/>
            <person name="Schleper C."/>
            <person name="Guy L."/>
            <person name="Ettema T.J."/>
        </authorList>
    </citation>
    <scope>NUCLEOTIDE SEQUENCE</scope>
</reference>
<evidence type="ECO:0008006" key="2">
    <source>
        <dbReference type="Google" id="ProtNLM"/>
    </source>
</evidence>
<feature type="non-terminal residue" evidence="1">
    <location>
        <position position="46"/>
    </location>
</feature>
<sequence>MASKVAIVRTRPESVLEDVRRVMALAGVGEALDASAATILKNNLSW</sequence>
<proteinExistence type="predicted"/>
<protein>
    <recommendedName>
        <fullName evidence="2">DUF362 domain-containing protein</fullName>
    </recommendedName>
</protein>
<accession>A0A0F9H6K7</accession>
<name>A0A0F9H6K7_9ZZZZ</name>
<evidence type="ECO:0000313" key="1">
    <source>
        <dbReference type="EMBL" id="KKL70887.1"/>
    </source>
</evidence>